<dbReference type="EMBL" id="CP028490">
    <property type="protein sequence ID" value="AVX25747.1"/>
    <property type="molecule type" value="Genomic_DNA"/>
</dbReference>
<protein>
    <submittedName>
        <fullName evidence="1">Uncharacterized protein</fullName>
    </submittedName>
</protein>
<name>A0AAD0N0N3_PSESX</name>
<organism evidence="1 2">
    <name type="scientific">Pseudomonas syringae pv. atrofaciens</name>
    <dbReference type="NCBI Taxonomy" id="192087"/>
    <lineage>
        <taxon>Bacteria</taxon>
        <taxon>Pseudomonadati</taxon>
        <taxon>Pseudomonadota</taxon>
        <taxon>Gammaproteobacteria</taxon>
        <taxon>Pseudomonadales</taxon>
        <taxon>Pseudomonadaceae</taxon>
        <taxon>Pseudomonas</taxon>
        <taxon>Pseudomonas syringae</taxon>
    </lineage>
</organism>
<proteinExistence type="predicted"/>
<dbReference type="Proteomes" id="UP000240475">
    <property type="component" value="Chromosome"/>
</dbReference>
<dbReference type="AlphaFoldDB" id="A0AAD0N0N3"/>
<reference evidence="1 2" key="1">
    <citation type="submission" date="2018-04" db="EMBL/GenBank/DDBJ databases">
        <authorList>
            <person name="Cha J.-S."/>
        </authorList>
    </citation>
    <scope>NUCLEOTIDE SEQUENCE [LARGE SCALE GENOMIC DNA]</scope>
    <source>
        <strain evidence="1 2">LMG5095</strain>
    </source>
</reference>
<sequence>MQVVALHVADQLAIQVQLVQVTAAVVQVIQVLAGGKGQCGQVAERIDLGDEVAPIIATGLPGAAIVQGQADGVTCNVQCDSVVIVAAVAAVL</sequence>
<accession>A0AAD0N0N3</accession>
<gene>
    <name evidence="1" type="ORF">DA456_21430</name>
</gene>
<evidence type="ECO:0000313" key="2">
    <source>
        <dbReference type="Proteomes" id="UP000240475"/>
    </source>
</evidence>
<evidence type="ECO:0000313" key="1">
    <source>
        <dbReference type="EMBL" id="AVX25747.1"/>
    </source>
</evidence>